<dbReference type="Pfam" id="PF01634">
    <property type="entry name" value="HisG"/>
    <property type="match status" value="1"/>
</dbReference>
<proteinExistence type="predicted"/>
<dbReference type="InterPro" id="IPR018198">
    <property type="entry name" value="ATP_PRibTrfase_CS"/>
</dbReference>
<comment type="pathway">
    <text evidence="2">Amino-acid biosynthesis; L-histidine biosynthesis; L-histidine from 5-phospho-alpha-D-ribose 1-diphosphate: step 1/9.</text>
</comment>
<evidence type="ECO:0000256" key="4">
    <source>
        <dbReference type="ARBA" id="ARBA00022605"/>
    </source>
</evidence>
<protein>
    <recommendedName>
        <fullName evidence="3">ATP phosphoribosyltransferase</fullName>
        <ecNumber evidence="3">2.4.2.17</ecNumber>
    </recommendedName>
</protein>
<evidence type="ECO:0000256" key="5">
    <source>
        <dbReference type="ARBA" id="ARBA00022676"/>
    </source>
</evidence>
<evidence type="ECO:0000256" key="7">
    <source>
        <dbReference type="ARBA" id="ARBA00023102"/>
    </source>
</evidence>
<evidence type="ECO:0000256" key="3">
    <source>
        <dbReference type="ARBA" id="ARBA00011946"/>
    </source>
</evidence>
<sequence>MNYNNELRIALPSKGRLREGMDQLFLEKGVIFKNLISDREYIGSIEEINNVLVYFLSAKEITNRLEEGSIHVGLTGDDLVQEKIYNYEKRISKETKLNFGKAKLVVAVPNLWIDVVTMADLEEVCNIHRNKFSRRLRVATKYKNLTNQFFSKCGVVDYRTIESHGSTESAPFNGFSEIITDITSTGETLRANSLRVLEDGLILESSANIFKSLTADWDQSHNESLKNFLTKIA</sequence>
<keyword evidence="6" id="KW-0808">Transferase</keyword>
<evidence type="ECO:0000256" key="2">
    <source>
        <dbReference type="ARBA" id="ARBA00004667"/>
    </source>
</evidence>
<evidence type="ECO:0000256" key="6">
    <source>
        <dbReference type="ARBA" id="ARBA00022679"/>
    </source>
</evidence>
<name>A0A382JVD6_9ZZZZ</name>
<accession>A0A382JVD6</accession>
<keyword evidence="7" id="KW-0368">Histidine biosynthesis</keyword>
<keyword evidence="4" id="KW-0028">Amino-acid biosynthesis</keyword>
<evidence type="ECO:0000256" key="1">
    <source>
        <dbReference type="ARBA" id="ARBA00000915"/>
    </source>
</evidence>
<dbReference type="PROSITE" id="PS01316">
    <property type="entry name" value="ATP_P_PHORIBOSYLTR"/>
    <property type="match status" value="1"/>
</dbReference>
<dbReference type="GO" id="GO:0003879">
    <property type="term" value="F:ATP phosphoribosyltransferase activity"/>
    <property type="evidence" value="ECO:0007669"/>
    <property type="project" value="UniProtKB-EC"/>
</dbReference>
<reference evidence="9" key="1">
    <citation type="submission" date="2018-05" db="EMBL/GenBank/DDBJ databases">
        <authorList>
            <person name="Lanie J.A."/>
            <person name="Ng W.-L."/>
            <person name="Kazmierczak K.M."/>
            <person name="Andrzejewski T.M."/>
            <person name="Davidsen T.M."/>
            <person name="Wayne K.J."/>
            <person name="Tettelin H."/>
            <person name="Glass J.I."/>
            <person name="Rusch D."/>
            <person name="Podicherti R."/>
            <person name="Tsui H.-C.T."/>
            <person name="Winkler M.E."/>
        </authorList>
    </citation>
    <scope>NUCLEOTIDE SEQUENCE</scope>
</reference>
<evidence type="ECO:0000259" key="8">
    <source>
        <dbReference type="Pfam" id="PF01634"/>
    </source>
</evidence>
<dbReference type="PANTHER" id="PTHR21403">
    <property type="entry name" value="ATP PHOSPHORIBOSYLTRANSFERASE ATP-PRTASE"/>
    <property type="match status" value="1"/>
</dbReference>
<dbReference type="PANTHER" id="PTHR21403:SF8">
    <property type="entry name" value="ATP PHOSPHORIBOSYLTRANSFERASE"/>
    <property type="match status" value="1"/>
</dbReference>
<evidence type="ECO:0000313" key="9">
    <source>
        <dbReference type="EMBL" id="SVC15739.1"/>
    </source>
</evidence>
<gene>
    <name evidence="9" type="ORF">METZ01_LOCUS268593</name>
</gene>
<dbReference type="SUPFAM" id="SSF53850">
    <property type="entry name" value="Periplasmic binding protein-like II"/>
    <property type="match status" value="1"/>
</dbReference>
<dbReference type="EMBL" id="UINC01076502">
    <property type="protein sequence ID" value="SVC15739.1"/>
    <property type="molecule type" value="Genomic_DNA"/>
</dbReference>
<dbReference type="InterPro" id="IPR001348">
    <property type="entry name" value="ATP_PRibTrfase_HisG"/>
</dbReference>
<dbReference type="GO" id="GO:0005737">
    <property type="term" value="C:cytoplasm"/>
    <property type="evidence" value="ECO:0007669"/>
    <property type="project" value="InterPro"/>
</dbReference>
<dbReference type="NCBIfam" id="TIGR00070">
    <property type="entry name" value="hisG"/>
    <property type="match status" value="1"/>
</dbReference>
<organism evidence="9">
    <name type="scientific">marine metagenome</name>
    <dbReference type="NCBI Taxonomy" id="408172"/>
    <lineage>
        <taxon>unclassified sequences</taxon>
        <taxon>metagenomes</taxon>
        <taxon>ecological metagenomes</taxon>
    </lineage>
</organism>
<keyword evidence="5" id="KW-0328">Glycosyltransferase</keyword>
<dbReference type="InterPro" id="IPR013820">
    <property type="entry name" value="ATP_PRibTrfase_cat"/>
</dbReference>
<dbReference type="AlphaFoldDB" id="A0A382JVD6"/>
<dbReference type="UniPathway" id="UPA00031">
    <property type="reaction ID" value="UER00006"/>
</dbReference>
<dbReference type="GO" id="GO:0000105">
    <property type="term" value="P:L-histidine biosynthetic process"/>
    <property type="evidence" value="ECO:0007669"/>
    <property type="project" value="UniProtKB-UniPathway"/>
</dbReference>
<dbReference type="EC" id="2.4.2.17" evidence="3"/>
<feature type="domain" description="ATP phosphoribosyltransferase catalytic" evidence="8">
    <location>
        <begin position="58"/>
        <end position="231"/>
    </location>
</feature>
<dbReference type="Gene3D" id="3.40.190.10">
    <property type="entry name" value="Periplasmic binding protein-like II"/>
    <property type="match status" value="2"/>
</dbReference>
<comment type="catalytic activity">
    <reaction evidence="1">
        <text>1-(5-phospho-beta-D-ribosyl)-ATP + diphosphate = 5-phospho-alpha-D-ribose 1-diphosphate + ATP</text>
        <dbReference type="Rhea" id="RHEA:18473"/>
        <dbReference type="ChEBI" id="CHEBI:30616"/>
        <dbReference type="ChEBI" id="CHEBI:33019"/>
        <dbReference type="ChEBI" id="CHEBI:58017"/>
        <dbReference type="ChEBI" id="CHEBI:73183"/>
        <dbReference type="EC" id="2.4.2.17"/>
    </reaction>
</comment>